<comment type="caution">
    <text evidence="7">The sequence shown here is derived from an EMBL/GenBank/DDBJ whole genome shotgun (WGS) entry which is preliminary data.</text>
</comment>
<keyword evidence="2" id="KW-0479">Metal-binding</keyword>
<evidence type="ECO:0000256" key="4">
    <source>
        <dbReference type="ARBA" id="ARBA00023002"/>
    </source>
</evidence>
<dbReference type="EMBL" id="AZHW01000570">
    <property type="protein sequence ID" value="ETW98261.1"/>
    <property type="molecule type" value="Genomic_DNA"/>
</dbReference>
<keyword evidence="5" id="KW-0408">Iron</keyword>
<keyword evidence="3" id="KW-0223">Dioxygenase</keyword>
<reference evidence="7 8" key="1">
    <citation type="journal article" date="2014" name="Nature">
        <title>An environmental bacterial taxon with a large and distinct metabolic repertoire.</title>
        <authorList>
            <person name="Wilson M.C."/>
            <person name="Mori T."/>
            <person name="Ruckert C."/>
            <person name="Uria A.R."/>
            <person name="Helf M.J."/>
            <person name="Takada K."/>
            <person name="Gernert C."/>
            <person name="Steffens U.A."/>
            <person name="Heycke N."/>
            <person name="Schmitt S."/>
            <person name="Rinke C."/>
            <person name="Helfrich E.J."/>
            <person name="Brachmann A.O."/>
            <person name="Gurgui C."/>
            <person name="Wakimoto T."/>
            <person name="Kracht M."/>
            <person name="Crusemann M."/>
            <person name="Hentschel U."/>
            <person name="Abe I."/>
            <person name="Matsunaga S."/>
            <person name="Kalinowski J."/>
            <person name="Takeyama H."/>
            <person name="Piel J."/>
        </authorList>
    </citation>
    <scope>NUCLEOTIDE SEQUENCE [LARGE SCALE GENOMIC DNA]</scope>
    <source>
        <strain evidence="8">TSY1</strain>
    </source>
</reference>
<dbReference type="GO" id="GO:0046872">
    <property type="term" value="F:metal ion binding"/>
    <property type="evidence" value="ECO:0007669"/>
    <property type="project" value="UniProtKB-KW"/>
</dbReference>
<gene>
    <name evidence="7" type="ORF">ETSY1_19455</name>
</gene>
<dbReference type="Proteomes" id="UP000019141">
    <property type="component" value="Unassembled WGS sequence"/>
</dbReference>
<evidence type="ECO:0000313" key="7">
    <source>
        <dbReference type="EMBL" id="ETW98261.1"/>
    </source>
</evidence>
<dbReference type="PANTHER" id="PTHR30468:SF1">
    <property type="entry name" value="ALPHA-KETOGLUTARATE-DEPENDENT SULFONATE DIOXYGENASE"/>
    <property type="match status" value="1"/>
</dbReference>
<dbReference type="InterPro" id="IPR051323">
    <property type="entry name" value="AtsK-like"/>
</dbReference>
<dbReference type="PANTHER" id="PTHR30468">
    <property type="entry name" value="ALPHA-KETOGLUTARATE-DEPENDENT SULFONATE DIOXYGENASE"/>
    <property type="match status" value="1"/>
</dbReference>
<dbReference type="HOGENOM" id="CLU_036005_5_1_7"/>
<dbReference type="AlphaFoldDB" id="W4LLN5"/>
<evidence type="ECO:0000256" key="3">
    <source>
        <dbReference type="ARBA" id="ARBA00022964"/>
    </source>
</evidence>
<dbReference type="InterPro" id="IPR042098">
    <property type="entry name" value="TauD-like_sf"/>
</dbReference>
<dbReference type="InterPro" id="IPR003819">
    <property type="entry name" value="TauD/TfdA-like"/>
</dbReference>
<feature type="domain" description="TauD/TfdA-like" evidence="6">
    <location>
        <begin position="2"/>
        <end position="145"/>
    </location>
</feature>
<dbReference type="GO" id="GO:0005737">
    <property type="term" value="C:cytoplasm"/>
    <property type="evidence" value="ECO:0007669"/>
    <property type="project" value="TreeGrafter"/>
</dbReference>
<dbReference type="GO" id="GO:0006790">
    <property type="term" value="P:sulfur compound metabolic process"/>
    <property type="evidence" value="ECO:0007669"/>
    <property type="project" value="TreeGrafter"/>
</dbReference>
<evidence type="ECO:0000259" key="6">
    <source>
        <dbReference type="Pfam" id="PF02668"/>
    </source>
</evidence>
<name>W4LLN5_ENTF1</name>
<organism evidence="7 8">
    <name type="scientific">Entotheonella factor</name>
    <dbReference type="NCBI Taxonomy" id="1429438"/>
    <lineage>
        <taxon>Bacteria</taxon>
        <taxon>Pseudomonadati</taxon>
        <taxon>Nitrospinota/Tectimicrobiota group</taxon>
        <taxon>Candidatus Tectimicrobiota</taxon>
        <taxon>Candidatus Entotheonellia</taxon>
        <taxon>Candidatus Entotheonellales</taxon>
        <taxon>Candidatus Entotheonellaceae</taxon>
        <taxon>Candidatus Entotheonella</taxon>
    </lineage>
</organism>
<dbReference type="Gene3D" id="3.60.130.10">
    <property type="entry name" value="Clavaminate synthase-like"/>
    <property type="match status" value="1"/>
</dbReference>
<evidence type="ECO:0000256" key="2">
    <source>
        <dbReference type="ARBA" id="ARBA00022723"/>
    </source>
</evidence>
<evidence type="ECO:0000313" key="8">
    <source>
        <dbReference type="Proteomes" id="UP000019141"/>
    </source>
</evidence>
<keyword evidence="8" id="KW-1185">Reference proteome</keyword>
<comment type="similarity">
    <text evidence="1">Belongs to the TfdA dioxygenase family.</text>
</comment>
<sequence>MNLYRVLDALPEPLRHQIDGRQMKHDPAHTIHGDLRVGYRADAFEDIAQAPGPVHPMVRTHPETGRKALYLGRQWNGSWRSGYIMGLSRAESDRLQDTLWDIVREEQFVWYHDWRVGDYLMWDNRCVMHRREPFNADMRRVMHRTQIRDIQSPR</sequence>
<protein>
    <recommendedName>
        <fullName evidence="6">TauD/TfdA-like domain-containing protein</fullName>
    </recommendedName>
</protein>
<proteinExistence type="inferred from homology"/>
<dbReference type="GO" id="GO:0000908">
    <property type="term" value="F:taurine dioxygenase activity"/>
    <property type="evidence" value="ECO:0007669"/>
    <property type="project" value="TreeGrafter"/>
</dbReference>
<accession>W4LLN5</accession>
<keyword evidence="4" id="KW-0560">Oxidoreductase</keyword>
<evidence type="ECO:0000256" key="1">
    <source>
        <dbReference type="ARBA" id="ARBA00005896"/>
    </source>
</evidence>
<dbReference type="SUPFAM" id="SSF51197">
    <property type="entry name" value="Clavaminate synthase-like"/>
    <property type="match status" value="1"/>
</dbReference>
<dbReference type="Pfam" id="PF02668">
    <property type="entry name" value="TauD"/>
    <property type="match status" value="1"/>
</dbReference>
<evidence type="ECO:0000256" key="5">
    <source>
        <dbReference type="ARBA" id="ARBA00023004"/>
    </source>
</evidence>